<evidence type="ECO:0000313" key="2">
    <source>
        <dbReference type="Proteomes" id="UP000184476"/>
    </source>
</evidence>
<protein>
    <submittedName>
        <fullName evidence="1">Uncharacterized protein</fullName>
    </submittedName>
</protein>
<name>A0A1M5B921_9BACL</name>
<dbReference type="RefSeq" id="WP_073158196.1">
    <property type="nucleotide sequence ID" value="NZ_FQVL01000019.1"/>
</dbReference>
<proteinExistence type="predicted"/>
<dbReference type="EMBL" id="FQVL01000019">
    <property type="protein sequence ID" value="SHF38827.1"/>
    <property type="molecule type" value="Genomic_DNA"/>
</dbReference>
<dbReference type="Proteomes" id="UP000184476">
    <property type="component" value="Unassembled WGS sequence"/>
</dbReference>
<sequence>MRRLDLDWDSMYQEALEKIKNGDQSAKFGVFNTVVPIEKNRQIYAVRIARDVKEYPLNMFLDFPMVKEPYTQMNWLIERLQEGQPLCKIPRIHHVSGQKLASNNPNEERSAYAVLDWIPHPTSFTRLSGFAFRGPIPNTLSTALDDYTFRWTQIPVDEVKTPKGWKGSNPKEFALAHSRYAQKRYEKARRGKYGHIFELLQFPERPFAEVEQGFTTMGNRPPCFIDADRNAGNIAYSGDNPSTIPYFYDLDGYKIGDLLYGVIANEHRLGIHLLEGELEQRIERLRERGVDPTYLQSAEQDMYIYDRFELARNSVTHALICADKYLKNEKTPVFNHLVDDLNQLRTKIWKQSELSHEEIHQAFLQFAHEKKREQWLGISPKIDEVVDSGFLTALHDRNHELGERSKGA</sequence>
<gene>
    <name evidence="1" type="ORF">SAMN05444392_11942</name>
</gene>
<organism evidence="1 2">
    <name type="scientific">Seinonella peptonophila</name>
    <dbReference type="NCBI Taxonomy" id="112248"/>
    <lineage>
        <taxon>Bacteria</taxon>
        <taxon>Bacillati</taxon>
        <taxon>Bacillota</taxon>
        <taxon>Bacilli</taxon>
        <taxon>Bacillales</taxon>
        <taxon>Thermoactinomycetaceae</taxon>
        <taxon>Seinonella</taxon>
    </lineage>
</organism>
<dbReference type="AlphaFoldDB" id="A0A1M5B921"/>
<reference evidence="1 2" key="1">
    <citation type="submission" date="2016-11" db="EMBL/GenBank/DDBJ databases">
        <authorList>
            <person name="Jaros S."/>
            <person name="Januszkiewicz K."/>
            <person name="Wedrychowicz H."/>
        </authorList>
    </citation>
    <scope>NUCLEOTIDE SEQUENCE [LARGE SCALE GENOMIC DNA]</scope>
    <source>
        <strain evidence="1 2">DSM 44666</strain>
    </source>
</reference>
<evidence type="ECO:0000313" key="1">
    <source>
        <dbReference type="EMBL" id="SHF38827.1"/>
    </source>
</evidence>
<accession>A0A1M5B921</accession>
<keyword evidence="2" id="KW-1185">Reference proteome</keyword>